<evidence type="ECO:0000313" key="2">
    <source>
        <dbReference type="Proteomes" id="UP001143463"/>
    </source>
</evidence>
<keyword evidence="2" id="KW-1185">Reference proteome</keyword>
<evidence type="ECO:0000313" key="1">
    <source>
        <dbReference type="EMBL" id="GLL14377.1"/>
    </source>
</evidence>
<gene>
    <name evidence="1" type="ORF">GCM10017577_55240</name>
</gene>
<reference evidence="1" key="2">
    <citation type="submission" date="2023-01" db="EMBL/GenBank/DDBJ databases">
        <authorList>
            <person name="Sun Q."/>
            <person name="Evtushenko L."/>
        </authorList>
    </citation>
    <scope>NUCLEOTIDE SEQUENCE</scope>
    <source>
        <strain evidence="1">VKM Ac-1069</strain>
    </source>
</reference>
<comment type="caution">
    <text evidence="1">The sequence shown here is derived from an EMBL/GenBank/DDBJ whole genome shotgun (WGS) entry which is preliminary data.</text>
</comment>
<dbReference type="Proteomes" id="UP001143463">
    <property type="component" value="Unassembled WGS sequence"/>
</dbReference>
<accession>A0A9W6L788</accession>
<proteinExistence type="predicted"/>
<organism evidence="1 2">
    <name type="scientific">Pseudonocardia halophobica</name>
    <dbReference type="NCBI Taxonomy" id="29401"/>
    <lineage>
        <taxon>Bacteria</taxon>
        <taxon>Bacillati</taxon>
        <taxon>Actinomycetota</taxon>
        <taxon>Actinomycetes</taxon>
        <taxon>Pseudonocardiales</taxon>
        <taxon>Pseudonocardiaceae</taxon>
        <taxon>Pseudonocardia</taxon>
    </lineage>
</organism>
<protein>
    <submittedName>
        <fullName evidence="1">Uncharacterized protein</fullName>
    </submittedName>
</protein>
<sequence>MKRARFGFAPPDEALLERPADPEVILRGELGAGGDEFPAEVRSPL</sequence>
<reference evidence="1" key="1">
    <citation type="journal article" date="2014" name="Int. J. Syst. Evol. Microbiol.">
        <title>Complete genome sequence of Corynebacterium casei LMG S-19264T (=DSM 44701T), isolated from a smear-ripened cheese.</title>
        <authorList>
            <consortium name="US DOE Joint Genome Institute (JGI-PGF)"/>
            <person name="Walter F."/>
            <person name="Albersmeier A."/>
            <person name="Kalinowski J."/>
            <person name="Ruckert C."/>
        </authorList>
    </citation>
    <scope>NUCLEOTIDE SEQUENCE</scope>
    <source>
        <strain evidence="1">VKM Ac-1069</strain>
    </source>
</reference>
<dbReference type="RefSeq" id="WP_197040663.1">
    <property type="nucleotide sequence ID" value="NZ_BAAAUZ010000007.1"/>
</dbReference>
<name>A0A9W6L788_9PSEU</name>
<dbReference type="EMBL" id="BSFQ01000031">
    <property type="protein sequence ID" value="GLL14377.1"/>
    <property type="molecule type" value="Genomic_DNA"/>
</dbReference>
<dbReference type="AlphaFoldDB" id="A0A9W6L788"/>